<comment type="subcellular location">
    <subcellularLocation>
        <location evidence="1">Cell inner membrane</location>
        <topology evidence="1">Multi-pass membrane protein</topology>
    </subcellularLocation>
</comment>
<feature type="transmembrane region" description="Helical" evidence="4">
    <location>
        <begin position="358"/>
        <end position="382"/>
    </location>
</feature>
<evidence type="ECO:0000313" key="6">
    <source>
        <dbReference type="Proteomes" id="UP001197093"/>
    </source>
</evidence>
<dbReference type="InterPro" id="IPR036259">
    <property type="entry name" value="MFS_trans_sf"/>
</dbReference>
<organism evidence="5 6">
    <name type="scientific">Staphylotrichum longicolle</name>
    <dbReference type="NCBI Taxonomy" id="669026"/>
    <lineage>
        <taxon>Eukaryota</taxon>
        <taxon>Fungi</taxon>
        <taxon>Dikarya</taxon>
        <taxon>Ascomycota</taxon>
        <taxon>Pezizomycotina</taxon>
        <taxon>Sordariomycetes</taxon>
        <taxon>Sordariomycetidae</taxon>
        <taxon>Sordariales</taxon>
        <taxon>Chaetomiaceae</taxon>
        <taxon>Staphylotrichum</taxon>
    </lineage>
</organism>
<dbReference type="EMBL" id="JAHCVI010000002">
    <property type="protein sequence ID" value="KAG7289720.1"/>
    <property type="molecule type" value="Genomic_DNA"/>
</dbReference>
<feature type="transmembrane region" description="Helical" evidence="4">
    <location>
        <begin position="332"/>
        <end position="352"/>
    </location>
</feature>
<evidence type="ECO:0000256" key="1">
    <source>
        <dbReference type="ARBA" id="ARBA00004429"/>
    </source>
</evidence>
<comment type="caution">
    <text evidence="5">The sequence shown here is derived from an EMBL/GenBank/DDBJ whole genome shotgun (WGS) entry which is preliminary data.</text>
</comment>
<feature type="transmembrane region" description="Helical" evidence="4">
    <location>
        <begin position="422"/>
        <end position="446"/>
    </location>
</feature>
<feature type="compositionally biased region" description="Low complexity" evidence="3">
    <location>
        <begin position="545"/>
        <end position="555"/>
    </location>
</feature>
<dbReference type="Proteomes" id="UP001197093">
    <property type="component" value="Unassembled WGS sequence"/>
</dbReference>
<feature type="transmembrane region" description="Helical" evidence="4">
    <location>
        <begin position="98"/>
        <end position="117"/>
    </location>
</feature>
<keyword evidence="2" id="KW-1003">Cell membrane</keyword>
<feature type="compositionally biased region" description="Gly residues" evidence="3">
    <location>
        <begin position="458"/>
        <end position="471"/>
    </location>
</feature>
<reference evidence="5" key="1">
    <citation type="submission" date="2023-02" db="EMBL/GenBank/DDBJ databases">
        <authorList>
            <person name="Palmer J.M."/>
        </authorList>
    </citation>
    <scope>NUCLEOTIDE SEQUENCE</scope>
    <source>
        <strain evidence="5">FW57</strain>
    </source>
</reference>
<dbReference type="Gene3D" id="1.20.1250.20">
    <property type="entry name" value="MFS general substrate transporter like domains"/>
    <property type="match status" value="2"/>
</dbReference>
<feature type="transmembrane region" description="Helical" evidence="4">
    <location>
        <begin position="12"/>
        <end position="30"/>
    </location>
</feature>
<protein>
    <submittedName>
        <fullName evidence="5">Uncharacterized protein</fullName>
    </submittedName>
</protein>
<feature type="compositionally biased region" description="Basic and acidic residues" evidence="3">
    <location>
        <begin position="502"/>
        <end position="513"/>
    </location>
</feature>
<name>A0AAD4EYI8_9PEZI</name>
<gene>
    <name evidence="5" type="ORF">NEMBOFW57_006096</name>
</gene>
<dbReference type="AlphaFoldDB" id="A0AAD4EYI8"/>
<feature type="transmembrane region" description="Helical" evidence="4">
    <location>
        <begin position="297"/>
        <end position="320"/>
    </location>
</feature>
<dbReference type="SUPFAM" id="SSF103473">
    <property type="entry name" value="MFS general substrate transporter"/>
    <property type="match status" value="1"/>
</dbReference>
<keyword evidence="4" id="KW-0472">Membrane</keyword>
<feature type="region of interest" description="Disordered" evidence="3">
    <location>
        <begin position="456"/>
        <end position="570"/>
    </location>
</feature>
<dbReference type="GO" id="GO:0005886">
    <property type="term" value="C:plasma membrane"/>
    <property type="evidence" value="ECO:0007669"/>
    <property type="project" value="UniProtKB-SubCell"/>
</dbReference>
<feature type="transmembrane region" description="Helical" evidence="4">
    <location>
        <begin position="181"/>
        <end position="200"/>
    </location>
</feature>
<keyword evidence="6" id="KW-1185">Reference proteome</keyword>
<feature type="transmembrane region" description="Helical" evidence="4">
    <location>
        <begin position="394"/>
        <end position="416"/>
    </location>
</feature>
<evidence type="ECO:0000313" key="5">
    <source>
        <dbReference type="EMBL" id="KAG7289720.1"/>
    </source>
</evidence>
<proteinExistence type="predicted"/>
<keyword evidence="4" id="KW-0812">Transmembrane</keyword>
<dbReference type="PANTHER" id="PTHR43702">
    <property type="entry name" value="L-FUCOSE-PROTON SYMPORTER"/>
    <property type="match status" value="1"/>
</dbReference>
<feature type="compositionally biased region" description="Acidic residues" evidence="3">
    <location>
        <begin position="487"/>
        <end position="501"/>
    </location>
</feature>
<dbReference type="InterPro" id="IPR050375">
    <property type="entry name" value="MFS_TsgA-like"/>
</dbReference>
<evidence type="ECO:0000256" key="3">
    <source>
        <dbReference type="SAM" id="MobiDB-lite"/>
    </source>
</evidence>
<feature type="transmembrane region" description="Helical" evidence="4">
    <location>
        <begin position="138"/>
        <end position="161"/>
    </location>
</feature>
<evidence type="ECO:0000256" key="2">
    <source>
        <dbReference type="ARBA" id="ARBA00022475"/>
    </source>
</evidence>
<accession>A0AAD4EYI8</accession>
<feature type="transmembrane region" description="Helical" evidence="4">
    <location>
        <begin position="71"/>
        <end position="92"/>
    </location>
</feature>
<evidence type="ECO:0000256" key="4">
    <source>
        <dbReference type="SAM" id="Phobius"/>
    </source>
</evidence>
<sequence>MLTTTSAESLRYCTAAAILFFLWGFSYGLLNTLNNVLASVVRMSAPETLGLTAIYFGAGERGEVDVLDKTGGFKATFITGLLIYGVGTIMFWPGAVLGAYGGFMVSSFVVGFGLAVLETAANPFLVLCGPAEYADVRLLLAQGVQAVGSVLSGLLADRVFFVGLERKGAVVELTTLVDVQWTYLGVTLLSVLLALFFYYMPLPEVGDAELEELAARLPVDPAQKSIGGLSLRTWTIGLALTAQFCYVSAQENMSLFFQQLVTAFASPPTDTATATIPRAAVAITRRLDGLSLTLHSYLLLSHSAFAISRFLAAILCFLSVRHPRNRFLPTARTILTASVTLATLLVLAAVVLPTSIDARIAVILIILFFFFEGPIYPLTFSLGLRGQGARTKRAAAWLVMACCGPGVWPFVAYGIVRRGGSVQVATVLVVVLVALAGVLPAFLGVVRRARAMVDPVAPGGGGGGGGGGGAGERGEDGNRRGSSGDGSEADGDADGDGDVDVDVERGGVKRTPDGDVLGQRLSSGWPGARTSWSEEVCSSLGSGEQGQRPQQQQQQAPWESEVLDTSILQA</sequence>
<dbReference type="PANTHER" id="PTHR43702:SF13">
    <property type="entry name" value="MONOSACCHARIDE TRANSPORTER, PUTATIVE (AFU_ORTHOLOGUE AFUA_4G06630)-RELATED"/>
    <property type="match status" value="1"/>
</dbReference>
<keyword evidence="4" id="KW-1133">Transmembrane helix</keyword>